<dbReference type="STRING" id="48709.A0A1D2MNR0"/>
<feature type="transmembrane region" description="Helical" evidence="13">
    <location>
        <begin position="12"/>
        <end position="32"/>
    </location>
</feature>
<evidence type="ECO:0000256" key="1">
    <source>
        <dbReference type="ARBA" id="ARBA00004477"/>
    </source>
</evidence>
<keyword evidence="11" id="KW-0968">Cytoplasmic vesicle</keyword>
<evidence type="ECO:0000256" key="7">
    <source>
        <dbReference type="ARBA" id="ARBA00022989"/>
    </source>
</evidence>
<dbReference type="GO" id="GO:0031410">
    <property type="term" value="C:cytoplasmic vesicle"/>
    <property type="evidence" value="ECO:0007669"/>
    <property type="project" value="UniProtKB-SubCell"/>
</dbReference>
<feature type="transmembrane region" description="Helical" evidence="13">
    <location>
        <begin position="95"/>
        <end position="111"/>
    </location>
</feature>
<dbReference type="EMBL" id="LJIJ01000801">
    <property type="protein sequence ID" value="ODM94485.1"/>
    <property type="molecule type" value="Genomic_DNA"/>
</dbReference>
<gene>
    <name evidence="14" type="ORF">Ocin01_12198</name>
</gene>
<name>A0A1D2MNR0_ORCCI</name>
<keyword evidence="7 13" id="KW-1133">Transmembrane helix</keyword>
<evidence type="ECO:0000256" key="4">
    <source>
        <dbReference type="ARBA" id="ARBA00006679"/>
    </source>
</evidence>
<evidence type="ECO:0000256" key="12">
    <source>
        <dbReference type="ARBA" id="ARBA00024424"/>
    </source>
</evidence>
<keyword evidence="15" id="KW-1185">Reference proteome</keyword>
<dbReference type="GO" id="GO:0005789">
    <property type="term" value="C:endoplasmic reticulum membrane"/>
    <property type="evidence" value="ECO:0007669"/>
    <property type="project" value="UniProtKB-SubCell"/>
</dbReference>
<accession>A0A1D2MNR0</accession>
<evidence type="ECO:0000256" key="6">
    <source>
        <dbReference type="ARBA" id="ARBA00022824"/>
    </source>
</evidence>
<reference evidence="14 15" key="1">
    <citation type="journal article" date="2016" name="Genome Biol. Evol.">
        <title>Gene Family Evolution Reflects Adaptation to Soil Environmental Stressors in the Genome of the Collembolan Orchesella cincta.</title>
        <authorList>
            <person name="Faddeeva-Vakhrusheva A."/>
            <person name="Derks M.F."/>
            <person name="Anvar S.Y."/>
            <person name="Agamennone V."/>
            <person name="Suring W."/>
            <person name="Smit S."/>
            <person name="van Straalen N.M."/>
            <person name="Roelofs D."/>
        </authorList>
    </citation>
    <scope>NUCLEOTIDE SEQUENCE [LARGE SCALE GENOMIC DNA]</scope>
    <source>
        <tissue evidence="14">Mixed pool</tissue>
    </source>
</reference>
<keyword evidence="9" id="KW-0576">Peroxisome</keyword>
<evidence type="ECO:0000313" key="15">
    <source>
        <dbReference type="Proteomes" id="UP000094527"/>
    </source>
</evidence>
<comment type="subcellular location">
    <subcellularLocation>
        <location evidence="2">Cytoplasmic vesicle</location>
    </subcellularLocation>
    <subcellularLocation>
        <location evidence="1">Endoplasmic reticulum membrane</location>
        <topology evidence="1">Multi-pass membrane protein</topology>
    </subcellularLocation>
    <subcellularLocation>
        <location evidence="3">Peroxisome membrane</location>
        <topology evidence="3">Multi-pass membrane protein</topology>
    </subcellularLocation>
</comment>
<organism evidence="14 15">
    <name type="scientific">Orchesella cincta</name>
    <name type="common">Springtail</name>
    <name type="synonym">Podura cincta</name>
    <dbReference type="NCBI Taxonomy" id="48709"/>
    <lineage>
        <taxon>Eukaryota</taxon>
        <taxon>Metazoa</taxon>
        <taxon>Ecdysozoa</taxon>
        <taxon>Arthropoda</taxon>
        <taxon>Hexapoda</taxon>
        <taxon>Collembola</taxon>
        <taxon>Entomobryomorpha</taxon>
        <taxon>Entomobryoidea</taxon>
        <taxon>Orchesellidae</taxon>
        <taxon>Orchesellinae</taxon>
        <taxon>Orchesella</taxon>
    </lineage>
</organism>
<evidence type="ECO:0000256" key="5">
    <source>
        <dbReference type="ARBA" id="ARBA00022692"/>
    </source>
</evidence>
<evidence type="ECO:0000256" key="13">
    <source>
        <dbReference type="SAM" id="Phobius"/>
    </source>
</evidence>
<dbReference type="InterPro" id="IPR040399">
    <property type="entry name" value="TMEM35A/B"/>
</dbReference>
<evidence type="ECO:0000256" key="9">
    <source>
        <dbReference type="ARBA" id="ARBA00023140"/>
    </source>
</evidence>
<dbReference type="PANTHER" id="PTHR13163">
    <property type="entry name" value="SPINAL CORD EXPRESSION PROTEIN 4"/>
    <property type="match status" value="1"/>
</dbReference>
<evidence type="ECO:0000256" key="11">
    <source>
        <dbReference type="ARBA" id="ARBA00023329"/>
    </source>
</evidence>
<dbReference type="OrthoDB" id="432685at2759"/>
<dbReference type="Proteomes" id="UP000094527">
    <property type="component" value="Unassembled WGS sequence"/>
</dbReference>
<evidence type="ECO:0000256" key="2">
    <source>
        <dbReference type="ARBA" id="ARBA00004541"/>
    </source>
</evidence>
<keyword evidence="10" id="KW-0143">Chaperone</keyword>
<dbReference type="PANTHER" id="PTHR13163:SF0">
    <property type="entry name" value="NOVEL ACETYLCHOLINE RECEPTOR CHAPERONE"/>
    <property type="match status" value="1"/>
</dbReference>
<proteinExistence type="inferred from homology"/>
<comment type="similarity">
    <text evidence="4">Belongs to the DoxX family.</text>
</comment>
<sequence length="363" mass="42241">MIKMSQLVLKSLSILLGIFFIFVGIIKVTSYVNKDLHKDMRKEFVKYAKVFPLTQTLNFRIPSKWYRRSVGGLEILCGALLAFFPNAQVKRGSNLILFILTVLSVYSHFMVDEKFERTAPALVFFFMLSCRLVVELQHERKLLKRLSAPDENALVDNDTPNKLPDKQTLQPNFKRSFSFIPKHQATPLDVPPRHKWTTGKAERYNSIISLINLDMDDSNIFSQGLGKHECSEDFRIWELFYRPDHKKRRVNATWVMCRVCYLDVHKPTHEDQFTTDFLISHVQHCTGSAKQYAEVLKIPDLVYLYENKAFEGISKFHNLSDHLRKISQMDSFKRMSKQRLAMAMAEMNKSANDSDTTVIYKPE</sequence>
<evidence type="ECO:0000313" key="14">
    <source>
        <dbReference type="EMBL" id="ODM94485.1"/>
    </source>
</evidence>
<keyword evidence="6" id="KW-0256">Endoplasmic reticulum</keyword>
<evidence type="ECO:0000256" key="3">
    <source>
        <dbReference type="ARBA" id="ARBA00004585"/>
    </source>
</evidence>
<feature type="transmembrane region" description="Helical" evidence="13">
    <location>
        <begin position="65"/>
        <end position="83"/>
    </location>
</feature>
<dbReference type="GO" id="GO:0005778">
    <property type="term" value="C:peroxisomal membrane"/>
    <property type="evidence" value="ECO:0007669"/>
    <property type="project" value="UniProtKB-SubCell"/>
</dbReference>
<comment type="caution">
    <text evidence="14">The sequence shown here is derived from an EMBL/GenBank/DDBJ whole genome shotgun (WGS) entry which is preliminary data.</text>
</comment>
<protein>
    <recommendedName>
        <fullName evidence="12">Novel acetylcholine receptor chaperone</fullName>
    </recommendedName>
</protein>
<keyword evidence="8 13" id="KW-0472">Membrane</keyword>
<keyword evidence="5 13" id="KW-0812">Transmembrane</keyword>
<dbReference type="GO" id="GO:2000010">
    <property type="term" value="P:positive regulation of protein localization to cell surface"/>
    <property type="evidence" value="ECO:0007669"/>
    <property type="project" value="TreeGrafter"/>
</dbReference>
<dbReference type="AlphaFoldDB" id="A0A1D2MNR0"/>
<dbReference type="GO" id="GO:0051131">
    <property type="term" value="P:chaperone-mediated protein complex assembly"/>
    <property type="evidence" value="ECO:0007669"/>
    <property type="project" value="TreeGrafter"/>
</dbReference>
<evidence type="ECO:0000256" key="10">
    <source>
        <dbReference type="ARBA" id="ARBA00023186"/>
    </source>
</evidence>
<evidence type="ECO:0000256" key="8">
    <source>
        <dbReference type="ARBA" id="ARBA00023136"/>
    </source>
</evidence>